<accession>A0A518DFF6</accession>
<dbReference type="InterPro" id="IPR025671">
    <property type="entry name" value="HXXEE"/>
</dbReference>
<evidence type="ECO:0000313" key="3">
    <source>
        <dbReference type="Proteomes" id="UP000317429"/>
    </source>
</evidence>
<gene>
    <name evidence="2" type="ORF">Pla175_35900</name>
</gene>
<dbReference type="KEGG" id="pnd:Pla175_35900"/>
<keyword evidence="1" id="KW-0812">Transmembrane</keyword>
<dbReference type="OrthoDB" id="285799at2"/>
<dbReference type="Pfam" id="PF13787">
    <property type="entry name" value="HXXEE"/>
    <property type="match status" value="1"/>
</dbReference>
<feature type="transmembrane region" description="Helical" evidence="1">
    <location>
        <begin position="138"/>
        <end position="157"/>
    </location>
</feature>
<protein>
    <recommendedName>
        <fullName evidence="4">HXXEE domain-containing protein</fullName>
    </recommendedName>
</protein>
<dbReference type="RefSeq" id="WP_145288170.1">
    <property type="nucleotide sequence ID" value="NZ_CP036291.1"/>
</dbReference>
<dbReference type="EMBL" id="CP036291">
    <property type="protein sequence ID" value="QDU90188.1"/>
    <property type="molecule type" value="Genomic_DNA"/>
</dbReference>
<proteinExistence type="predicted"/>
<dbReference type="Proteomes" id="UP000317429">
    <property type="component" value="Chromosome"/>
</dbReference>
<feature type="transmembrane region" description="Helical" evidence="1">
    <location>
        <begin position="20"/>
        <end position="46"/>
    </location>
</feature>
<evidence type="ECO:0008006" key="4">
    <source>
        <dbReference type="Google" id="ProtNLM"/>
    </source>
</evidence>
<feature type="transmembrane region" description="Helical" evidence="1">
    <location>
        <begin position="110"/>
        <end position="131"/>
    </location>
</feature>
<keyword evidence="3" id="KW-1185">Reference proteome</keyword>
<feature type="transmembrane region" description="Helical" evidence="1">
    <location>
        <begin position="169"/>
        <end position="186"/>
    </location>
</feature>
<evidence type="ECO:0000313" key="2">
    <source>
        <dbReference type="EMBL" id="QDU90188.1"/>
    </source>
</evidence>
<feature type="transmembrane region" description="Helical" evidence="1">
    <location>
        <begin position="85"/>
        <end position="104"/>
    </location>
</feature>
<sequence length="207" mass="22593">MFGRMLDWLVGKWQWPSAALFAAGLLALLAPFVFRFAGLALGLVYLQLPIYMLHQFEEHNHDRFRLWVNANIGHGRDVLTPIATFWINSLFVWGVDLAALYLATFVDLSLGLIALYLPMLNAVGHIVPAIVKRQYNPGLLTSVAVFLPVGLLSTYVVSRAAGADVHDHLLALGVAVAVHGAIIAHVRRRMALLSRAAAPEMPAGLPA</sequence>
<keyword evidence="1" id="KW-1133">Transmembrane helix</keyword>
<evidence type="ECO:0000256" key="1">
    <source>
        <dbReference type="SAM" id="Phobius"/>
    </source>
</evidence>
<keyword evidence="1" id="KW-0472">Membrane</keyword>
<organism evidence="2 3">
    <name type="scientific">Pirellulimonas nuda</name>
    <dbReference type="NCBI Taxonomy" id="2528009"/>
    <lineage>
        <taxon>Bacteria</taxon>
        <taxon>Pseudomonadati</taxon>
        <taxon>Planctomycetota</taxon>
        <taxon>Planctomycetia</taxon>
        <taxon>Pirellulales</taxon>
        <taxon>Lacipirellulaceae</taxon>
        <taxon>Pirellulimonas</taxon>
    </lineage>
</organism>
<reference evidence="2 3" key="1">
    <citation type="submission" date="2019-02" db="EMBL/GenBank/DDBJ databases">
        <title>Deep-cultivation of Planctomycetes and their phenomic and genomic characterization uncovers novel biology.</title>
        <authorList>
            <person name="Wiegand S."/>
            <person name="Jogler M."/>
            <person name="Boedeker C."/>
            <person name="Pinto D."/>
            <person name="Vollmers J."/>
            <person name="Rivas-Marin E."/>
            <person name="Kohn T."/>
            <person name="Peeters S.H."/>
            <person name="Heuer A."/>
            <person name="Rast P."/>
            <person name="Oberbeckmann S."/>
            <person name="Bunk B."/>
            <person name="Jeske O."/>
            <person name="Meyerdierks A."/>
            <person name="Storesund J.E."/>
            <person name="Kallscheuer N."/>
            <person name="Luecker S."/>
            <person name="Lage O.M."/>
            <person name="Pohl T."/>
            <person name="Merkel B.J."/>
            <person name="Hornburger P."/>
            <person name="Mueller R.-W."/>
            <person name="Bruemmer F."/>
            <person name="Labrenz M."/>
            <person name="Spormann A.M."/>
            <person name="Op den Camp H."/>
            <person name="Overmann J."/>
            <person name="Amann R."/>
            <person name="Jetten M.S.M."/>
            <person name="Mascher T."/>
            <person name="Medema M.H."/>
            <person name="Devos D.P."/>
            <person name="Kaster A.-K."/>
            <person name="Ovreas L."/>
            <person name="Rohde M."/>
            <person name="Galperin M.Y."/>
            <person name="Jogler C."/>
        </authorList>
    </citation>
    <scope>NUCLEOTIDE SEQUENCE [LARGE SCALE GENOMIC DNA]</scope>
    <source>
        <strain evidence="2 3">Pla175</strain>
    </source>
</reference>
<dbReference type="AlphaFoldDB" id="A0A518DFF6"/>
<name>A0A518DFF6_9BACT</name>